<dbReference type="NCBIfam" id="TIGR01409">
    <property type="entry name" value="TAT_signal_seq"/>
    <property type="match status" value="1"/>
</dbReference>
<dbReference type="EMBL" id="CP053452">
    <property type="protein sequence ID" value="QJW94578.1"/>
    <property type="molecule type" value="Genomic_DNA"/>
</dbReference>
<keyword evidence="3" id="KW-1185">Reference proteome</keyword>
<dbReference type="PROSITE" id="PS51318">
    <property type="entry name" value="TAT"/>
    <property type="match status" value="1"/>
</dbReference>
<accession>A0A6M5YKS9</accession>
<dbReference type="Proteomes" id="UP000503447">
    <property type="component" value="Chromosome"/>
</dbReference>
<dbReference type="PANTHER" id="PTHR43737">
    <property type="entry name" value="BLL7424 PROTEIN"/>
    <property type="match status" value="1"/>
</dbReference>
<dbReference type="PANTHER" id="PTHR43737:SF1">
    <property type="entry name" value="DUF1501 DOMAIN-CONTAINING PROTEIN"/>
    <property type="match status" value="1"/>
</dbReference>
<evidence type="ECO:0000313" key="2">
    <source>
        <dbReference type="EMBL" id="QJW94578.1"/>
    </source>
</evidence>
<name>A0A6M5YKS9_9BACT</name>
<dbReference type="InterPro" id="IPR010869">
    <property type="entry name" value="DUF1501"/>
</dbReference>
<dbReference type="InterPro" id="IPR006311">
    <property type="entry name" value="TAT_signal"/>
</dbReference>
<protein>
    <recommendedName>
        <fullName evidence="4">DUF1501 domain-containing protein</fullName>
    </recommendedName>
</protein>
<gene>
    <name evidence="2" type="ORF">FTUN_2099</name>
</gene>
<proteinExistence type="predicted"/>
<evidence type="ECO:0000313" key="3">
    <source>
        <dbReference type="Proteomes" id="UP000503447"/>
    </source>
</evidence>
<dbReference type="AlphaFoldDB" id="A0A6M5YKS9"/>
<dbReference type="InterPro" id="IPR019546">
    <property type="entry name" value="TAT_signal_bac_arc"/>
</dbReference>
<dbReference type="RefSeq" id="WP_171470544.1">
    <property type="nucleotide sequence ID" value="NZ_CP053452.2"/>
</dbReference>
<feature type="region of interest" description="Disordered" evidence="1">
    <location>
        <begin position="430"/>
        <end position="464"/>
    </location>
</feature>
<evidence type="ECO:0008006" key="4">
    <source>
        <dbReference type="Google" id="ProtNLM"/>
    </source>
</evidence>
<feature type="compositionally biased region" description="Acidic residues" evidence="1">
    <location>
        <begin position="455"/>
        <end position="464"/>
    </location>
</feature>
<organism evidence="2 3">
    <name type="scientific">Frigoriglobus tundricola</name>
    <dbReference type="NCBI Taxonomy" id="2774151"/>
    <lineage>
        <taxon>Bacteria</taxon>
        <taxon>Pseudomonadati</taxon>
        <taxon>Planctomycetota</taxon>
        <taxon>Planctomycetia</taxon>
        <taxon>Gemmatales</taxon>
        <taxon>Gemmataceae</taxon>
        <taxon>Frigoriglobus</taxon>
    </lineage>
</organism>
<sequence length="464" mass="50054">MSNRRDFLKTTLGASSLLAVGGAVPEFLASTARAADEKKDTKGQKDTVLVVIELAGGNDGLNTVAPYGDDLYQKARPTLAFAKKEVQKLDDYHGLHPKMAEMKRLYDEKRLAVIQGVGYPNPDRSHFESMDIWQLADPTRAHTSGWLARTVPGMTVKDAGVPGMYIGTDRLPVAMQGADGGVISLADRASFRLQLSGNASARKSLIENLNGGTDDPAKADLAAFVRKRQLQTYTSLQKIEDALREAGGSGRGQTNEFVNGRFVRRDPDDLNTLSGKLGLIGRLIQKNLGTRLYYVQLDGFDTHSGQAEMHGKLLGELSSAIGNFFSSLQGEHSERVALMTYSEFGRRVKENGSRGTDHGSGSCMFVAGTQVVGGLVGKHPSLSDLTDGDIRYHTDFRRVYATLLDDWLGVDSKGVLGDSFEKLALIDRKKKAPAGTGGTPVPAKAPNGTVTLPEAAEETVIEKE</sequence>
<evidence type="ECO:0000256" key="1">
    <source>
        <dbReference type="SAM" id="MobiDB-lite"/>
    </source>
</evidence>
<dbReference type="KEGG" id="ftj:FTUN_2099"/>
<reference evidence="3" key="1">
    <citation type="submission" date="2020-05" db="EMBL/GenBank/DDBJ databases">
        <title>Frigoriglobus tundricola gen. nov., sp. nov., a psychrotolerant cellulolytic planctomycete of the family Gemmataceae with two divergent copies of 16S rRNA gene.</title>
        <authorList>
            <person name="Kulichevskaya I.S."/>
            <person name="Ivanova A.A."/>
            <person name="Naumoff D.G."/>
            <person name="Beletsky A.V."/>
            <person name="Rijpstra W.I.C."/>
            <person name="Sinninghe Damste J.S."/>
            <person name="Mardanov A.V."/>
            <person name="Ravin N.V."/>
            <person name="Dedysh S.N."/>
        </authorList>
    </citation>
    <scope>NUCLEOTIDE SEQUENCE [LARGE SCALE GENOMIC DNA]</scope>
    <source>
        <strain evidence="3">PL17</strain>
    </source>
</reference>
<dbReference type="Pfam" id="PF07394">
    <property type="entry name" value="DUF1501"/>
    <property type="match status" value="1"/>
</dbReference>